<sequence>MRMCVCGSPNSSSPPPLFFFFFSLSSFLPFSFRASKDRLFLVFSLLIPLLPFLLSLFVCLPVPANLPTYLPITYTPAGLSYPSFLLPFTLHSPHFYLPLMHPFTTLRLSVCLSISQSKCLSNAYSYTCIHPYIHPYMHVLYYI</sequence>
<keyword evidence="1" id="KW-1133">Transmembrane helix</keyword>
<dbReference type="Proteomes" id="UP001365128">
    <property type="component" value="Unassembled WGS sequence"/>
</dbReference>
<reference evidence="2 3" key="1">
    <citation type="submission" date="2024-04" db="EMBL/GenBank/DDBJ databases">
        <title>Phyllosticta paracitricarpa is synonymous to the EU quarantine fungus P. citricarpa based on phylogenomic analyses.</title>
        <authorList>
            <consortium name="Lawrence Berkeley National Laboratory"/>
            <person name="Van Ingen-Buijs V.A."/>
            <person name="Van Westerhoven A.C."/>
            <person name="Haridas S."/>
            <person name="Skiadas P."/>
            <person name="Martin F."/>
            <person name="Groenewald J.Z."/>
            <person name="Crous P.W."/>
            <person name="Seidl M.F."/>
        </authorList>
    </citation>
    <scope>NUCLEOTIDE SEQUENCE [LARGE SCALE GENOMIC DNA]</scope>
    <source>
        <strain evidence="2 3">CBS 122670</strain>
    </source>
</reference>
<name>A0ABR1MLZ4_9PEZI</name>
<comment type="caution">
    <text evidence="2">The sequence shown here is derived from an EMBL/GenBank/DDBJ whole genome shotgun (WGS) entry which is preliminary data.</text>
</comment>
<proteinExistence type="predicted"/>
<dbReference type="EMBL" id="JBBPDW010000004">
    <property type="protein sequence ID" value="KAK7553434.1"/>
    <property type="molecule type" value="Genomic_DNA"/>
</dbReference>
<accession>A0ABR1MLZ4</accession>
<protein>
    <submittedName>
        <fullName evidence="2">Uncharacterized protein</fullName>
    </submittedName>
</protein>
<organism evidence="2 3">
    <name type="scientific">Phyllosticta citricarpa</name>
    <dbReference type="NCBI Taxonomy" id="55181"/>
    <lineage>
        <taxon>Eukaryota</taxon>
        <taxon>Fungi</taxon>
        <taxon>Dikarya</taxon>
        <taxon>Ascomycota</taxon>
        <taxon>Pezizomycotina</taxon>
        <taxon>Dothideomycetes</taxon>
        <taxon>Dothideomycetes incertae sedis</taxon>
        <taxon>Botryosphaeriales</taxon>
        <taxon>Phyllostictaceae</taxon>
        <taxon>Phyllosticta</taxon>
    </lineage>
</organism>
<gene>
    <name evidence="2" type="ORF">IWX46DRAFT_590081</name>
</gene>
<evidence type="ECO:0000256" key="1">
    <source>
        <dbReference type="SAM" id="Phobius"/>
    </source>
</evidence>
<feature type="non-terminal residue" evidence="2">
    <location>
        <position position="143"/>
    </location>
</feature>
<keyword evidence="3" id="KW-1185">Reference proteome</keyword>
<evidence type="ECO:0000313" key="2">
    <source>
        <dbReference type="EMBL" id="KAK7553434.1"/>
    </source>
</evidence>
<keyword evidence="1" id="KW-0812">Transmembrane</keyword>
<feature type="transmembrane region" description="Helical" evidence="1">
    <location>
        <begin position="39"/>
        <end position="63"/>
    </location>
</feature>
<evidence type="ECO:0000313" key="3">
    <source>
        <dbReference type="Proteomes" id="UP001365128"/>
    </source>
</evidence>
<keyword evidence="1" id="KW-0472">Membrane</keyword>
<feature type="transmembrane region" description="Helical" evidence="1">
    <location>
        <begin position="15"/>
        <end position="32"/>
    </location>
</feature>